<accession>G1D5E3</accession>
<evidence type="ECO:0000313" key="2">
    <source>
        <dbReference type="Proteomes" id="UP000008418"/>
    </source>
</evidence>
<dbReference type="Proteomes" id="UP000008418">
    <property type="component" value="Segment"/>
</dbReference>
<dbReference type="KEGG" id="vg:40080993"/>
<keyword evidence="2" id="KW-1185">Reference proteome</keyword>
<reference evidence="1 2" key="1">
    <citation type="journal article" date="2011" name="PLoS ONE">
        <title>Cluster K Mycobacteriophages: Insights into the Evolutionary Origins of Mycobacteriophage TM4.</title>
        <authorList>
            <person name="Pope W.H."/>
            <person name="Ferreira C.M."/>
            <person name="Jacobs-Sera D."/>
            <person name="Benjamin R.C."/>
            <person name="Davis A.J."/>
            <person name="Dejong R.J."/>
            <person name="Elgin S.C."/>
            <person name="Guilfoile F.R."/>
            <person name="Forsyth M.H."/>
            <person name="Harris A.D."/>
            <person name="Harvey S.E."/>
            <person name="Hughes L.E."/>
            <person name="Hynes P.M."/>
            <person name="Jackson A.S."/>
            <person name="Jalal M.D."/>
            <person name="Macmurray E.A."/>
            <person name="Manley C.M."/>
            <person name="McDonough M.J."/>
            <person name="Mosier J.L."/>
            <person name="Osterbann L.J."/>
            <person name="Rabinowitz H.S."/>
            <person name="Rhyan C.N."/>
            <person name="Russell D.A."/>
            <person name="Saha M.S."/>
            <person name="Shaffer C.D."/>
            <person name="Simon S.E."/>
            <person name="Sims E.F."/>
            <person name="Tovar I.G."/>
            <person name="Weisser E.G."/>
            <person name="Wertz J.T."/>
            <person name="Weston-Hafer K.A."/>
            <person name="Williamson K.E."/>
            <person name="Zhang B."/>
            <person name="Cresawn S.G."/>
            <person name="Jain P."/>
            <person name="Piuri M."/>
            <person name="Jacobs W.R.Jr."/>
            <person name="Hendrix R.W."/>
            <person name="Hatfull G.F."/>
        </authorList>
    </citation>
    <scope>NUCLEOTIDE SEQUENCE [LARGE SCALE GENOMIC DNA]</scope>
    <source>
        <strain evidence="1">Rey</strain>
    </source>
</reference>
<dbReference type="RefSeq" id="YP_009605071.1">
    <property type="nucleotide sequence ID" value="NC_041971.1"/>
</dbReference>
<name>G1D5E3_9CAUD</name>
<organism evidence="1 2">
    <name type="scientific">Mycobacterium phage Rey</name>
    <dbReference type="NCBI Taxonomy" id="1034115"/>
    <lineage>
        <taxon>Viruses</taxon>
        <taxon>Duplodnaviria</taxon>
        <taxon>Heunggongvirae</taxon>
        <taxon>Uroviricota</taxon>
        <taxon>Caudoviricetes</taxon>
        <taxon>Vilmaviridae</taxon>
        <taxon>Mclasvirinae</taxon>
        <taxon>Reyvirus</taxon>
        <taxon>Reyvirus rey</taxon>
    </lineage>
</organism>
<dbReference type="EMBL" id="JF937105">
    <property type="protein sequence ID" value="AEK09992.1"/>
    <property type="molecule type" value="Genomic_DNA"/>
</dbReference>
<protein>
    <submittedName>
        <fullName evidence="1">Uncharacterized protein</fullName>
    </submittedName>
</protein>
<evidence type="ECO:0000313" key="1">
    <source>
        <dbReference type="EMBL" id="AEK09992.1"/>
    </source>
</evidence>
<proteinExistence type="predicted"/>
<dbReference type="OrthoDB" id="41286at10239"/>
<dbReference type="GeneID" id="40080993"/>
<gene>
    <name evidence="1" type="primary">81</name>
    <name evidence="1" type="ORF">PBI_REY_81</name>
</gene>
<sequence length="76" mass="8436">MVMSDIHWGGSVSESGQIQVLQEQLTAERAKVQAVRDLVDGWMLRAGPGSPAERAYGQQRISVTFAHREIRSRIDA</sequence>